<dbReference type="SUPFAM" id="SSF48371">
    <property type="entry name" value="ARM repeat"/>
    <property type="match status" value="1"/>
</dbReference>
<dbReference type="Proteomes" id="UP000219799">
    <property type="component" value="Chromosome 12"/>
</dbReference>
<dbReference type="GO" id="GO:0000226">
    <property type="term" value="P:microtubule cytoskeleton organization"/>
    <property type="evidence" value="ECO:0007669"/>
    <property type="project" value="TreeGrafter"/>
</dbReference>
<feature type="compositionally biased region" description="Low complexity" evidence="1">
    <location>
        <begin position="60"/>
        <end position="94"/>
    </location>
</feature>
<feature type="compositionally biased region" description="Acidic residues" evidence="1">
    <location>
        <begin position="33"/>
        <end position="59"/>
    </location>
</feature>
<organism evidence="3 4">
    <name type="scientific">Plasmodium malariae</name>
    <dbReference type="NCBI Taxonomy" id="5858"/>
    <lineage>
        <taxon>Eukaryota</taxon>
        <taxon>Sar</taxon>
        <taxon>Alveolata</taxon>
        <taxon>Apicomplexa</taxon>
        <taxon>Aconoidasida</taxon>
        <taxon>Haemosporida</taxon>
        <taxon>Plasmodiidae</taxon>
        <taxon>Plasmodium</taxon>
        <taxon>Plasmodium (Plasmodium)</taxon>
    </lineage>
</organism>
<sequence length="500" mass="57209">MIYKRDKYVKNSVMQDNNGNDNSDNDDNKNDNDNDNSDNDNDNSDNDNDNSDNDNDNSDNDNNNYSDNNNNSNNDNNNYSDNNNNDNNNYYYNNEEAGNNSNSHYSKRGDKSLNDKANTQFSKMYNYIDDICVNRTNNTKNVIKIVDNNTQTSFNINISNRENNLYERTMIDTNINAEGNGDMKTVNKNKTALTNVKMQDKKNCFGKALNDMTYNNAPNKIINKNTKNLNVNSKIKNDVAITYLTYEDITNFQFEINDDNINDMITKLIEITKDQEWTKQIENLINLRRILKFHHKLFFENHTKELRKICRSIIDLLNSPRSSVSKNALLCLSEFYSIGKKKMDITLDDVIIPCLKKAHQTSIDFLSSAANNALLSICNSCSESKLILHFVKIVTSKQKTYNLICLKCLIAVIIKYEENICKFKEMNKLIEALLECTAGGSAEIKCTARVALVVLDNICPIKQIGSKLHIPAEKIKKIENLTERTSENEIDMVLGKIKFS</sequence>
<feature type="domain" description="CLASP N-terminal" evidence="2">
    <location>
        <begin position="259"/>
        <end position="460"/>
    </location>
</feature>
<dbReference type="AlphaFoldDB" id="A0A1C3L1N6"/>
<dbReference type="VEuPathDB" id="PlasmoDB:PmUG01_12067900"/>
<dbReference type="Gene3D" id="1.25.10.10">
    <property type="entry name" value="Leucine-rich Repeat Variant"/>
    <property type="match status" value="1"/>
</dbReference>
<dbReference type="PANTHER" id="PTHR21567">
    <property type="entry name" value="CLASP"/>
    <property type="match status" value="1"/>
</dbReference>
<reference evidence="3 4" key="1">
    <citation type="submission" date="2016-06" db="EMBL/GenBank/DDBJ databases">
        <authorList>
            <consortium name="Pathogen Informatics"/>
        </authorList>
    </citation>
    <scope>NUCLEOTIDE SEQUENCE [LARGE SCALE GENOMIC DNA]</scope>
    <source>
        <strain evidence="3">PmlGA01</strain>
    </source>
</reference>
<evidence type="ECO:0000313" key="4">
    <source>
        <dbReference type="Proteomes" id="UP000219799"/>
    </source>
</evidence>
<proteinExistence type="predicted"/>
<dbReference type="EMBL" id="LT594500">
    <property type="protein sequence ID" value="SBT80440.1"/>
    <property type="molecule type" value="Genomic_DNA"/>
</dbReference>
<gene>
    <name evidence="3" type="primary">PmlGA01_120060600</name>
    <name evidence="3" type="ORF">PMLGA01_120060600</name>
</gene>
<name>A0A1C3L1N6_PLAMA</name>
<dbReference type="Pfam" id="PF12348">
    <property type="entry name" value="CLASP_N"/>
    <property type="match status" value="1"/>
</dbReference>
<evidence type="ECO:0000313" key="3">
    <source>
        <dbReference type="EMBL" id="SBT80440.1"/>
    </source>
</evidence>
<evidence type="ECO:0000259" key="2">
    <source>
        <dbReference type="Pfam" id="PF12348"/>
    </source>
</evidence>
<protein>
    <recommendedName>
        <fullName evidence="2">CLASP N-terminal domain-containing protein</fullName>
    </recommendedName>
</protein>
<dbReference type="InterPro" id="IPR011989">
    <property type="entry name" value="ARM-like"/>
</dbReference>
<dbReference type="InterPro" id="IPR016024">
    <property type="entry name" value="ARM-type_fold"/>
</dbReference>
<accession>A0A1C3L1N6</accession>
<evidence type="ECO:0000256" key="1">
    <source>
        <dbReference type="SAM" id="MobiDB-lite"/>
    </source>
</evidence>
<feature type="region of interest" description="Disordered" evidence="1">
    <location>
        <begin position="1"/>
        <end position="114"/>
    </location>
</feature>
<dbReference type="InterPro" id="IPR024395">
    <property type="entry name" value="CLASP_N_dom"/>
</dbReference>
<dbReference type="GO" id="GO:0005881">
    <property type="term" value="C:cytoplasmic microtubule"/>
    <property type="evidence" value="ECO:0007669"/>
    <property type="project" value="TreeGrafter"/>
</dbReference>
<dbReference type="GO" id="GO:0008017">
    <property type="term" value="F:microtubule binding"/>
    <property type="evidence" value="ECO:0007669"/>
    <property type="project" value="TreeGrafter"/>
</dbReference>